<sequence length="263" mass="27846">MCALVKAWNLNPRSIPRKHGAKLAYDYVLIQELRPLPPSHQEMMQDVQPTPKGGALPPRIELAGGPFGGPCDSGTGGPDSDGPMTLAQHETAHLQRSVEGAEAQLRTAAGLGLVASTAAPRPPRHMVAAAGNGEPPPTAVPQFAVMEVTPRGQVRSLYNSEGLYDVGITYRQVGVAWEEGGLHGFPSAEAAAKHEQAGALQRSSLPLAVVELHSWNLGMKGPQAPQPASVRGQYDFACVTKLHPLRLPSDLAAALPGLRLWQP</sequence>
<reference evidence="1" key="1">
    <citation type="journal article" date="2020" name="bioRxiv">
        <title>Comparative genomics of Chlamydomonas.</title>
        <authorList>
            <person name="Craig R.J."/>
            <person name="Hasan A.R."/>
            <person name="Ness R.W."/>
            <person name="Keightley P.D."/>
        </authorList>
    </citation>
    <scope>NUCLEOTIDE SEQUENCE</scope>
    <source>
        <strain evidence="1">CCAP 11/70</strain>
    </source>
</reference>
<accession>A0A835YCU3</accession>
<comment type="caution">
    <text evidence="1">The sequence shown here is derived from an EMBL/GenBank/DDBJ whole genome shotgun (WGS) entry which is preliminary data.</text>
</comment>
<protein>
    <submittedName>
        <fullName evidence="1">Uncharacterized protein</fullName>
    </submittedName>
</protein>
<evidence type="ECO:0000313" key="2">
    <source>
        <dbReference type="Proteomes" id="UP000612055"/>
    </source>
</evidence>
<name>A0A835YCU3_9CHLO</name>
<evidence type="ECO:0000313" key="1">
    <source>
        <dbReference type="EMBL" id="KAG2500597.1"/>
    </source>
</evidence>
<gene>
    <name evidence="1" type="ORF">HYH03_001365</name>
</gene>
<organism evidence="1 2">
    <name type="scientific">Edaphochlamys debaryana</name>
    <dbReference type="NCBI Taxonomy" id="47281"/>
    <lineage>
        <taxon>Eukaryota</taxon>
        <taxon>Viridiplantae</taxon>
        <taxon>Chlorophyta</taxon>
        <taxon>core chlorophytes</taxon>
        <taxon>Chlorophyceae</taxon>
        <taxon>CS clade</taxon>
        <taxon>Chlamydomonadales</taxon>
        <taxon>Chlamydomonadales incertae sedis</taxon>
        <taxon>Edaphochlamys</taxon>
    </lineage>
</organism>
<dbReference type="OrthoDB" id="540182at2759"/>
<dbReference type="AlphaFoldDB" id="A0A835YCU3"/>
<proteinExistence type="predicted"/>
<keyword evidence="2" id="KW-1185">Reference proteome</keyword>
<dbReference type="Proteomes" id="UP000612055">
    <property type="component" value="Unassembled WGS sequence"/>
</dbReference>
<dbReference type="EMBL" id="JAEHOE010000003">
    <property type="protein sequence ID" value="KAG2500597.1"/>
    <property type="molecule type" value="Genomic_DNA"/>
</dbReference>